<evidence type="ECO:0000313" key="4">
    <source>
        <dbReference type="Proteomes" id="UP001174934"/>
    </source>
</evidence>
<dbReference type="Proteomes" id="UP001174934">
    <property type="component" value="Unassembled WGS sequence"/>
</dbReference>
<proteinExistence type="predicted"/>
<organism evidence="3 4">
    <name type="scientific">Bombardia bombarda</name>
    <dbReference type="NCBI Taxonomy" id="252184"/>
    <lineage>
        <taxon>Eukaryota</taxon>
        <taxon>Fungi</taxon>
        <taxon>Dikarya</taxon>
        <taxon>Ascomycota</taxon>
        <taxon>Pezizomycotina</taxon>
        <taxon>Sordariomycetes</taxon>
        <taxon>Sordariomycetidae</taxon>
        <taxon>Sordariales</taxon>
        <taxon>Lasiosphaeriaceae</taxon>
        <taxon>Bombardia</taxon>
    </lineage>
</organism>
<dbReference type="GO" id="GO:0016887">
    <property type="term" value="F:ATP hydrolysis activity"/>
    <property type="evidence" value="ECO:0007669"/>
    <property type="project" value="InterPro"/>
</dbReference>
<dbReference type="InterPro" id="IPR056599">
    <property type="entry name" value="AAA_lid_fung"/>
</dbReference>
<feature type="region of interest" description="Disordered" evidence="1">
    <location>
        <begin position="82"/>
        <end position="134"/>
    </location>
</feature>
<dbReference type="InterPro" id="IPR003959">
    <property type="entry name" value="ATPase_AAA_core"/>
</dbReference>
<dbReference type="PANTHER" id="PTHR46411">
    <property type="entry name" value="FAMILY ATPASE, PUTATIVE-RELATED"/>
    <property type="match status" value="1"/>
</dbReference>
<name>A0AA39X893_9PEZI</name>
<dbReference type="Pfam" id="PF00004">
    <property type="entry name" value="AAA"/>
    <property type="match status" value="1"/>
</dbReference>
<dbReference type="InterPro" id="IPR027417">
    <property type="entry name" value="P-loop_NTPase"/>
</dbReference>
<dbReference type="InterPro" id="IPR054289">
    <property type="entry name" value="DUF7025"/>
</dbReference>
<dbReference type="SUPFAM" id="SSF52540">
    <property type="entry name" value="P-loop containing nucleoside triphosphate hydrolases"/>
    <property type="match status" value="1"/>
</dbReference>
<feature type="region of interest" description="Disordered" evidence="1">
    <location>
        <begin position="1"/>
        <end position="56"/>
    </location>
</feature>
<dbReference type="SMART" id="SM00382">
    <property type="entry name" value="AAA"/>
    <property type="match status" value="1"/>
</dbReference>
<dbReference type="GO" id="GO:0005524">
    <property type="term" value="F:ATP binding"/>
    <property type="evidence" value="ECO:0007669"/>
    <property type="project" value="InterPro"/>
</dbReference>
<keyword evidence="4" id="KW-1185">Reference proteome</keyword>
<reference evidence="3" key="1">
    <citation type="submission" date="2023-06" db="EMBL/GenBank/DDBJ databases">
        <title>Genome-scale phylogeny and comparative genomics of the fungal order Sordariales.</title>
        <authorList>
            <consortium name="Lawrence Berkeley National Laboratory"/>
            <person name="Hensen N."/>
            <person name="Bonometti L."/>
            <person name="Westerberg I."/>
            <person name="Brannstrom I.O."/>
            <person name="Guillou S."/>
            <person name="Cros-Aarteil S."/>
            <person name="Calhoun S."/>
            <person name="Haridas S."/>
            <person name="Kuo A."/>
            <person name="Mondo S."/>
            <person name="Pangilinan J."/>
            <person name="Riley R."/>
            <person name="LaButti K."/>
            <person name="Andreopoulos B."/>
            <person name="Lipzen A."/>
            <person name="Chen C."/>
            <person name="Yanf M."/>
            <person name="Daum C."/>
            <person name="Ng V."/>
            <person name="Clum A."/>
            <person name="Steindorff A."/>
            <person name="Ohm R."/>
            <person name="Martin F."/>
            <person name="Silar P."/>
            <person name="Natvig D."/>
            <person name="Lalanne C."/>
            <person name="Gautier V."/>
            <person name="Ament-velasquez S.L."/>
            <person name="Kruys A."/>
            <person name="Hutchinson M.I."/>
            <person name="Powell A.J."/>
            <person name="Barry K."/>
            <person name="Miller A.N."/>
            <person name="Grigoriev I.V."/>
            <person name="Debuchy R."/>
            <person name="Gladieux P."/>
            <person name="Thoren M.H."/>
            <person name="Johannesson H."/>
        </authorList>
    </citation>
    <scope>NUCLEOTIDE SEQUENCE</scope>
    <source>
        <strain evidence="3">SMH3391-2</strain>
    </source>
</reference>
<feature type="compositionally biased region" description="Polar residues" evidence="1">
    <location>
        <begin position="94"/>
        <end position="110"/>
    </location>
</feature>
<evidence type="ECO:0000313" key="3">
    <source>
        <dbReference type="EMBL" id="KAK0629143.1"/>
    </source>
</evidence>
<sequence>MVNSLVPSSPYDGPVVVTPLPSPPPAAPPLAVQAERGRKRNVAGAKNGNGNVTASKEGVRWNLGPISGAAAVELGQASPDLLRASSPQMPRGEYQNSVRRTNGKRTSFVSRPTAGRDPEAEHSGQPGPPGPQSRRLLQDKIQTLQDELKSLKKRSKEHEPSVTYEVFHCIIGSNNSETVYHGEPSWVVTGNDLVLNASSPVLDHRGYIRYKRSLAFVVYKRYSPVKGQAEAKEALMQNKKLPKPEPITESIKIISDEMTDAFDFFVEEQEKTGTWSGEESRSMQAPYRWWYACRHKNVLNYHSIYERVDAQFKRGVVTSTSMEYLVRPGDILLQMSEKHIQTLFATSWLAKTIVNAFPPEKQDLNSGDSNQKKKHEWSWHAQGVEYTYTGTFNETVTIQEVKLKADSVEEEVKIVDLDVMPLRFAEEAVRAKLERRGKTFWNCREKQLVSYDTSIEDGSYSPAQRFMVDYQTYRQLHPNLSTSSYRRYENRMDKAFSTKSDKVPSEPEIYLCPAEIVGFDLRRKKWDDLQVDFIQDVVWNKEAFNRLEVDQETKELVQALVTNQLAAEKGTDWIQNKGNGLIMLLHGSPGTGKTFTAESVAEMAEKPLYTVTCGDIGTNPSEVEKYLGSVFYLGKIWGCVVLIDEAEVFLEQRSLQDLQRNALVSVFLRALEYYEGILILTSNRVGTFDEAFKSRIQLALHYDKLNKRQRNKIWRNFFNRLKALNEHNIDYAEIDDEIGDLADVEMNGRQIRNSITTARQLAQFKKEKMTSAHLRHAIKVASKFDTYLGEINEGVTDEEIARDGRIR</sequence>
<dbReference type="CDD" id="cd19481">
    <property type="entry name" value="RecA-like_protease"/>
    <property type="match status" value="1"/>
</dbReference>
<feature type="domain" description="AAA+ ATPase" evidence="2">
    <location>
        <begin position="579"/>
        <end position="706"/>
    </location>
</feature>
<evidence type="ECO:0000256" key="1">
    <source>
        <dbReference type="SAM" id="MobiDB-lite"/>
    </source>
</evidence>
<accession>A0AA39X893</accession>
<evidence type="ECO:0000259" key="2">
    <source>
        <dbReference type="SMART" id="SM00382"/>
    </source>
</evidence>
<dbReference type="EMBL" id="JAULSR010000002">
    <property type="protein sequence ID" value="KAK0629143.1"/>
    <property type="molecule type" value="Genomic_DNA"/>
</dbReference>
<dbReference type="AlphaFoldDB" id="A0AA39X893"/>
<dbReference type="Gene3D" id="3.40.50.300">
    <property type="entry name" value="P-loop containing nucleotide triphosphate hydrolases"/>
    <property type="match status" value="1"/>
</dbReference>
<gene>
    <name evidence="3" type="ORF">B0T17DRAFT_524767</name>
</gene>
<dbReference type="Pfam" id="PF22942">
    <property type="entry name" value="DUF7025"/>
    <property type="match status" value="1"/>
</dbReference>
<feature type="compositionally biased region" description="Low complexity" evidence="1">
    <location>
        <begin position="42"/>
        <end position="52"/>
    </location>
</feature>
<dbReference type="InterPro" id="IPR003593">
    <property type="entry name" value="AAA+_ATPase"/>
</dbReference>
<dbReference type="Pfam" id="PF23232">
    <property type="entry name" value="AAA_lid_13"/>
    <property type="match status" value="1"/>
</dbReference>
<comment type="caution">
    <text evidence="3">The sequence shown here is derived from an EMBL/GenBank/DDBJ whole genome shotgun (WGS) entry which is preliminary data.</text>
</comment>
<dbReference type="PANTHER" id="PTHR46411:SF2">
    <property type="entry name" value="AAA+ ATPASE DOMAIN-CONTAINING PROTEIN"/>
    <property type="match status" value="1"/>
</dbReference>
<protein>
    <recommendedName>
        <fullName evidence="2">AAA+ ATPase domain-containing protein</fullName>
    </recommendedName>
</protein>